<keyword evidence="4" id="KW-1185">Reference proteome</keyword>
<gene>
    <name evidence="3" type="ORF">PRZ01_02745</name>
</gene>
<protein>
    <submittedName>
        <fullName evidence="3">Glycosyltransferase</fullName>
        <ecNumber evidence="3">2.4.-.-</ecNumber>
    </submittedName>
</protein>
<proteinExistence type="predicted"/>
<accession>A0ABT5KMG6</accession>
<evidence type="ECO:0000259" key="2">
    <source>
        <dbReference type="Pfam" id="PF00534"/>
    </source>
</evidence>
<keyword evidence="3" id="KW-0328">Glycosyltransferase</keyword>
<dbReference type="InterPro" id="IPR001296">
    <property type="entry name" value="Glyco_trans_1"/>
</dbReference>
<dbReference type="EC" id="2.4.-.-" evidence="3"/>
<evidence type="ECO:0000313" key="4">
    <source>
        <dbReference type="Proteomes" id="UP001219862"/>
    </source>
</evidence>
<dbReference type="EMBL" id="JAQQXS010000002">
    <property type="protein sequence ID" value="MDC8784108.1"/>
    <property type="molecule type" value="Genomic_DNA"/>
</dbReference>
<dbReference type="Pfam" id="PF00534">
    <property type="entry name" value="Glycos_transf_1"/>
    <property type="match status" value="1"/>
</dbReference>
<evidence type="ECO:0000313" key="3">
    <source>
        <dbReference type="EMBL" id="MDC8784108.1"/>
    </source>
</evidence>
<dbReference type="SUPFAM" id="SSF53756">
    <property type="entry name" value="UDP-Glycosyltransferase/glycogen phosphorylase"/>
    <property type="match status" value="1"/>
</dbReference>
<feature type="domain" description="Glycosyl transferase family 1" evidence="2">
    <location>
        <begin position="186"/>
        <end position="336"/>
    </location>
</feature>
<keyword evidence="1 3" id="KW-0808">Transferase</keyword>
<organism evidence="3 4">
    <name type="scientific">Roseateles koreensis</name>
    <dbReference type="NCBI Taxonomy" id="2987526"/>
    <lineage>
        <taxon>Bacteria</taxon>
        <taxon>Pseudomonadati</taxon>
        <taxon>Pseudomonadota</taxon>
        <taxon>Betaproteobacteria</taxon>
        <taxon>Burkholderiales</taxon>
        <taxon>Sphaerotilaceae</taxon>
        <taxon>Roseateles</taxon>
    </lineage>
</organism>
<reference evidence="3 4" key="1">
    <citation type="submission" date="2022-10" db="EMBL/GenBank/DDBJ databases">
        <title>paucibacter sp. hw8 Genome sequencing.</title>
        <authorList>
            <person name="Park S."/>
        </authorList>
    </citation>
    <scope>NUCLEOTIDE SEQUENCE [LARGE SCALE GENOMIC DNA]</scope>
    <source>
        <strain evidence="4">hw8</strain>
    </source>
</reference>
<dbReference type="Proteomes" id="UP001219862">
    <property type="component" value="Unassembled WGS sequence"/>
</dbReference>
<dbReference type="GO" id="GO:0016757">
    <property type="term" value="F:glycosyltransferase activity"/>
    <property type="evidence" value="ECO:0007669"/>
    <property type="project" value="UniProtKB-KW"/>
</dbReference>
<dbReference type="Gene3D" id="3.40.50.2000">
    <property type="entry name" value="Glycogen Phosphorylase B"/>
    <property type="match status" value="1"/>
</dbReference>
<name>A0ABT5KMG6_9BURK</name>
<sequence>MAPRITCQTVVISAVNFTEGGPLTVLRESLAAAVRTLPDDWDIVAVVHCKTLIDLPRIRVVEIPDAKRAWWRRLRWEWLGALQLSRELQPDLWLSLHDITPRVLAKRQAVYCHNPAPFYKLKPREMLLEPTLLLFNLFYARLYRTLIQRNHHVIVQQEWLRQEFLRRFGQLPMVVAHPSLDTLPQHGRIRTNSPCIFLYPALARVFKNLEILGEAAVLLHKRGVTGFEIRMTVDGSENRYARWLKDRYGKTPGISFLGRQDSIQMQSHYREANALVFPSRLETWGLPITEAKQHGLPMLVADAPYARETVSTYDLVSFFNPDAAGQLADQMEAIIQGAWRPDGNTRQAPAQPFAAHWDGLWRLLIDTPRSATDSAITAVESAAK</sequence>
<dbReference type="PANTHER" id="PTHR46401">
    <property type="entry name" value="GLYCOSYLTRANSFERASE WBBK-RELATED"/>
    <property type="match status" value="1"/>
</dbReference>
<dbReference type="RefSeq" id="WP_273595223.1">
    <property type="nucleotide sequence ID" value="NZ_JAQQXS010000002.1"/>
</dbReference>
<dbReference type="PANTHER" id="PTHR46401:SF2">
    <property type="entry name" value="GLYCOSYLTRANSFERASE WBBK-RELATED"/>
    <property type="match status" value="1"/>
</dbReference>
<comment type="caution">
    <text evidence="3">The sequence shown here is derived from an EMBL/GenBank/DDBJ whole genome shotgun (WGS) entry which is preliminary data.</text>
</comment>
<evidence type="ECO:0000256" key="1">
    <source>
        <dbReference type="ARBA" id="ARBA00022679"/>
    </source>
</evidence>